<evidence type="ECO:0000313" key="5">
    <source>
        <dbReference type="Proteomes" id="UP000054477"/>
    </source>
</evidence>
<dbReference type="OrthoDB" id="4062651at2759"/>
<keyword evidence="1 2" id="KW-0344">Guanine-nucleotide releasing factor</keyword>
<dbReference type="PROSITE" id="PS50009">
    <property type="entry name" value="RASGEF_CAT"/>
    <property type="match status" value="1"/>
</dbReference>
<keyword evidence="5" id="KW-1185">Reference proteome</keyword>
<dbReference type="PANTHER" id="PTHR23113:SF368">
    <property type="entry name" value="CELL DIVISION CONTROL PROTEIN 25"/>
    <property type="match status" value="1"/>
</dbReference>
<dbReference type="InterPro" id="IPR008937">
    <property type="entry name" value="Ras-like_GEF"/>
</dbReference>
<dbReference type="Pfam" id="PF00617">
    <property type="entry name" value="RasGEF"/>
    <property type="match status" value="1"/>
</dbReference>
<dbReference type="InterPro" id="IPR036964">
    <property type="entry name" value="RASGEF_cat_dom_sf"/>
</dbReference>
<dbReference type="STRING" id="1095629.A0A0C9WZJ4"/>
<dbReference type="GO" id="GO:0007265">
    <property type="term" value="P:Ras protein signal transduction"/>
    <property type="evidence" value="ECO:0007669"/>
    <property type="project" value="TreeGrafter"/>
</dbReference>
<name>A0A0C9WZJ4_9AGAR</name>
<protein>
    <recommendedName>
        <fullName evidence="3">Ras-GEF domain-containing protein</fullName>
    </recommendedName>
</protein>
<dbReference type="GO" id="GO:0005886">
    <property type="term" value="C:plasma membrane"/>
    <property type="evidence" value="ECO:0007669"/>
    <property type="project" value="TreeGrafter"/>
</dbReference>
<dbReference type="HOGENOM" id="CLU_826583_0_0_1"/>
<dbReference type="SUPFAM" id="SSF48366">
    <property type="entry name" value="Ras GEF"/>
    <property type="match status" value="1"/>
</dbReference>
<accession>A0A0C9WZJ4</accession>
<dbReference type="PANTHER" id="PTHR23113">
    <property type="entry name" value="GUANINE NUCLEOTIDE EXCHANGE FACTOR"/>
    <property type="match status" value="1"/>
</dbReference>
<organism evidence="4 5">
    <name type="scientific">Laccaria amethystina LaAM-08-1</name>
    <dbReference type="NCBI Taxonomy" id="1095629"/>
    <lineage>
        <taxon>Eukaryota</taxon>
        <taxon>Fungi</taxon>
        <taxon>Dikarya</taxon>
        <taxon>Basidiomycota</taxon>
        <taxon>Agaricomycotina</taxon>
        <taxon>Agaricomycetes</taxon>
        <taxon>Agaricomycetidae</taxon>
        <taxon>Agaricales</taxon>
        <taxon>Agaricineae</taxon>
        <taxon>Hydnangiaceae</taxon>
        <taxon>Laccaria</taxon>
    </lineage>
</organism>
<dbReference type="InterPro" id="IPR001895">
    <property type="entry name" value="RASGEF_cat_dom"/>
</dbReference>
<sequence>MVIIYWLSRCHLPVDQQLLSRMKNFCEVAIGVKTSSTMAKKGRELLQTIDERSRKDLIMSPTLSPSRKRLQDSDIAPRHLAIALTLLEGDKYKAIVPFDYIAHLGEHPGSNGVKVACSVNNKIVLWVKQSVLHYDTAQSRAQRLEFFLNTAQECRKLRNYGSLMAIGNALHSAPIAHLKLTNQRLSSSMSRELKGLKDICNPSSKHRGYHKVLNEVVDQEMRNYCVPWLAVHLKDLHSVLHSVLKHNPIEVKEEGRPLINFQRYVKFMDKIKGILHYEPPDLEQYRQQGYLAYLENQLQCVCIGENTDVELMKKSIALQQGEVFEIYSSLGFKASL</sequence>
<feature type="domain" description="Ras-GEF" evidence="3">
    <location>
        <begin position="76"/>
        <end position="321"/>
    </location>
</feature>
<dbReference type="Proteomes" id="UP000054477">
    <property type="component" value="Unassembled WGS sequence"/>
</dbReference>
<dbReference type="Gene3D" id="1.10.840.10">
    <property type="entry name" value="Ras guanine-nucleotide exchange factors catalytic domain"/>
    <property type="match status" value="1"/>
</dbReference>
<gene>
    <name evidence="4" type="ORF">K443DRAFT_602376</name>
</gene>
<dbReference type="GO" id="GO:0005085">
    <property type="term" value="F:guanyl-nucleotide exchange factor activity"/>
    <property type="evidence" value="ECO:0007669"/>
    <property type="project" value="UniProtKB-KW"/>
</dbReference>
<reference evidence="5" key="2">
    <citation type="submission" date="2015-01" db="EMBL/GenBank/DDBJ databases">
        <title>Evolutionary Origins and Diversification of the Mycorrhizal Mutualists.</title>
        <authorList>
            <consortium name="DOE Joint Genome Institute"/>
            <consortium name="Mycorrhizal Genomics Consortium"/>
            <person name="Kohler A."/>
            <person name="Kuo A."/>
            <person name="Nagy L.G."/>
            <person name="Floudas D."/>
            <person name="Copeland A."/>
            <person name="Barry K.W."/>
            <person name="Cichocki N."/>
            <person name="Veneault-Fourrey C."/>
            <person name="LaButti K."/>
            <person name="Lindquist E.A."/>
            <person name="Lipzen A."/>
            <person name="Lundell T."/>
            <person name="Morin E."/>
            <person name="Murat C."/>
            <person name="Riley R."/>
            <person name="Ohm R."/>
            <person name="Sun H."/>
            <person name="Tunlid A."/>
            <person name="Henrissat B."/>
            <person name="Grigoriev I.V."/>
            <person name="Hibbett D.S."/>
            <person name="Martin F."/>
        </authorList>
    </citation>
    <scope>NUCLEOTIDE SEQUENCE [LARGE SCALE GENOMIC DNA]</scope>
    <source>
        <strain evidence="5">LaAM-08-1</strain>
    </source>
</reference>
<dbReference type="AlphaFoldDB" id="A0A0C9WZJ4"/>
<evidence type="ECO:0000256" key="2">
    <source>
        <dbReference type="PROSITE-ProRule" id="PRU00168"/>
    </source>
</evidence>
<dbReference type="InterPro" id="IPR023578">
    <property type="entry name" value="Ras_GEF_dom_sf"/>
</dbReference>
<dbReference type="SMART" id="SM00147">
    <property type="entry name" value="RasGEF"/>
    <property type="match status" value="1"/>
</dbReference>
<evidence type="ECO:0000256" key="1">
    <source>
        <dbReference type="ARBA" id="ARBA00022658"/>
    </source>
</evidence>
<proteinExistence type="predicted"/>
<evidence type="ECO:0000313" key="4">
    <source>
        <dbReference type="EMBL" id="KIJ89807.1"/>
    </source>
</evidence>
<evidence type="ECO:0000259" key="3">
    <source>
        <dbReference type="PROSITE" id="PS50009"/>
    </source>
</evidence>
<dbReference type="EMBL" id="KN839421">
    <property type="protein sequence ID" value="KIJ89807.1"/>
    <property type="molecule type" value="Genomic_DNA"/>
</dbReference>
<reference evidence="4 5" key="1">
    <citation type="submission" date="2014-04" db="EMBL/GenBank/DDBJ databases">
        <authorList>
            <consortium name="DOE Joint Genome Institute"/>
            <person name="Kuo A."/>
            <person name="Kohler A."/>
            <person name="Nagy L.G."/>
            <person name="Floudas D."/>
            <person name="Copeland A."/>
            <person name="Barry K.W."/>
            <person name="Cichocki N."/>
            <person name="Veneault-Fourrey C."/>
            <person name="LaButti K."/>
            <person name="Lindquist E.A."/>
            <person name="Lipzen A."/>
            <person name="Lundell T."/>
            <person name="Morin E."/>
            <person name="Murat C."/>
            <person name="Sun H."/>
            <person name="Tunlid A."/>
            <person name="Henrissat B."/>
            <person name="Grigoriev I.V."/>
            <person name="Hibbett D.S."/>
            <person name="Martin F."/>
            <person name="Nordberg H.P."/>
            <person name="Cantor M.N."/>
            <person name="Hua S.X."/>
        </authorList>
    </citation>
    <scope>NUCLEOTIDE SEQUENCE [LARGE SCALE GENOMIC DNA]</scope>
    <source>
        <strain evidence="4 5">LaAM-08-1</strain>
    </source>
</reference>